<evidence type="ECO:0000256" key="1">
    <source>
        <dbReference type="ARBA" id="ARBA00022630"/>
    </source>
</evidence>
<dbReference type="InterPro" id="IPR050627">
    <property type="entry name" value="Nitroreductase/BluB"/>
</dbReference>
<dbReference type="CDD" id="cd02150">
    <property type="entry name" value="nitroreductase"/>
    <property type="match status" value="1"/>
</dbReference>
<evidence type="ECO:0000313" key="5">
    <source>
        <dbReference type="EMBL" id="AXA36673.1"/>
    </source>
</evidence>
<dbReference type="InterPro" id="IPR029479">
    <property type="entry name" value="Nitroreductase"/>
</dbReference>
<evidence type="ECO:0000259" key="4">
    <source>
        <dbReference type="Pfam" id="PF00881"/>
    </source>
</evidence>
<protein>
    <submittedName>
        <fullName evidence="5">Nitroreductase family protein</fullName>
    </submittedName>
</protein>
<name>A0A2Z4Y8A9_SUMC1</name>
<dbReference type="PANTHER" id="PTHR23026">
    <property type="entry name" value="NADPH NITROREDUCTASE"/>
    <property type="match status" value="1"/>
</dbReference>
<evidence type="ECO:0000256" key="3">
    <source>
        <dbReference type="ARBA" id="ARBA00023002"/>
    </source>
</evidence>
<sequence>MNTLEAIRTRRSVRVFINEPVKREVLVELVRAAMQAPSAGNQQAWQFVVVDNRQILKRIPEFHPYAQMAETAPAAILVCGDLELEQRKGYWVQDCSAATQNLLLAAHDLGLGAVWTGVYPREDRVKGARKLFGLPEHVVPLSLVFVGYPAEHPQPEDRFREDRVHWNHW</sequence>
<dbReference type="AlphaFoldDB" id="A0A2Z4Y8A9"/>
<dbReference type="GO" id="GO:0016491">
    <property type="term" value="F:oxidoreductase activity"/>
    <property type="evidence" value="ECO:0007669"/>
    <property type="project" value="UniProtKB-KW"/>
</dbReference>
<dbReference type="InterPro" id="IPR000415">
    <property type="entry name" value="Nitroreductase-like"/>
</dbReference>
<keyword evidence="1" id="KW-0285">Flavoprotein</keyword>
<evidence type="ECO:0000313" key="6">
    <source>
        <dbReference type="Proteomes" id="UP000262583"/>
    </source>
</evidence>
<dbReference type="EMBL" id="CP030759">
    <property type="protein sequence ID" value="AXA36673.1"/>
    <property type="molecule type" value="Genomic_DNA"/>
</dbReference>
<dbReference type="Gene3D" id="3.40.109.10">
    <property type="entry name" value="NADH Oxidase"/>
    <property type="match status" value="1"/>
</dbReference>
<feature type="domain" description="Nitroreductase" evidence="4">
    <location>
        <begin position="7"/>
        <end position="59"/>
    </location>
</feature>
<accession>A0A2Z4Y8A9</accession>
<proteinExistence type="predicted"/>
<gene>
    <name evidence="5" type="ORF">BRCON_1896</name>
</gene>
<dbReference type="Proteomes" id="UP000262583">
    <property type="component" value="Chromosome"/>
</dbReference>
<keyword evidence="2" id="KW-0288">FMN</keyword>
<keyword evidence="3" id="KW-0560">Oxidoreductase</keyword>
<reference evidence="5 6" key="1">
    <citation type="submission" date="2018-05" db="EMBL/GenBank/DDBJ databases">
        <title>A metagenomic window into the 2 km-deep terrestrial subsurface aquifer revealed taxonomically and functionally diverse microbial community comprising novel uncultured bacterial lineages.</title>
        <authorList>
            <person name="Kadnikov V.V."/>
            <person name="Mardanov A.V."/>
            <person name="Beletsky A.V."/>
            <person name="Banks D."/>
            <person name="Pimenov N.V."/>
            <person name="Frank Y.A."/>
            <person name="Karnachuk O.V."/>
            <person name="Ravin N.V."/>
        </authorList>
    </citation>
    <scope>NUCLEOTIDE SEQUENCE [LARGE SCALE GENOMIC DNA]</scope>
    <source>
        <strain evidence="5">BY</strain>
    </source>
</reference>
<feature type="domain" description="Nitroreductase" evidence="4">
    <location>
        <begin position="65"/>
        <end position="148"/>
    </location>
</feature>
<evidence type="ECO:0000256" key="2">
    <source>
        <dbReference type="ARBA" id="ARBA00022643"/>
    </source>
</evidence>
<dbReference type="KEGG" id="schv:BRCON_1896"/>
<organism evidence="5 6">
    <name type="scientific">Sumerlaea chitinivorans</name>
    <dbReference type="NCBI Taxonomy" id="2250252"/>
    <lineage>
        <taxon>Bacteria</taxon>
        <taxon>Candidatus Sumerlaeota</taxon>
        <taxon>Candidatus Sumerlaeia</taxon>
        <taxon>Candidatus Sumerlaeales</taxon>
        <taxon>Candidatus Sumerlaeaceae</taxon>
        <taxon>Candidatus Sumerlaea</taxon>
    </lineage>
</organism>
<dbReference type="PANTHER" id="PTHR23026:SF90">
    <property type="entry name" value="IODOTYROSINE DEIODINASE 1"/>
    <property type="match status" value="1"/>
</dbReference>
<dbReference type="SUPFAM" id="SSF55469">
    <property type="entry name" value="FMN-dependent nitroreductase-like"/>
    <property type="match status" value="1"/>
</dbReference>
<dbReference type="Pfam" id="PF00881">
    <property type="entry name" value="Nitroreductase"/>
    <property type="match status" value="2"/>
</dbReference>